<evidence type="ECO:0000313" key="2">
    <source>
        <dbReference type="Proteomes" id="UP000630086"/>
    </source>
</evidence>
<sequence>MWIILNKWKGPKNMTKSNDKIIKVDFGNKQKTESIDNGLLDYFGFNEKNKNKTILPTITMPFDLSAKTSIIFEREYFIWMLMDKFKDTKNRNVNKMPLQSVLCYDLDELLEEKQFDLFVPDKIQKCENILFLGNLDVQGIKEFKVLQQQQALKNIRPWISMYEIMIERSQYDKEKSFELKEDISSSELNDFSKYFDPEVANKIKKTMKIDKKGISEKILKLDDFA</sequence>
<name>A0AAV4E6I0_LACHE</name>
<accession>A0AAV4E6I0</accession>
<gene>
    <name evidence="1" type="ORF">LHEJCM1062_10550</name>
</gene>
<dbReference type="EMBL" id="BLYV01000231">
    <property type="protein sequence ID" value="GFP13183.1"/>
    <property type="molecule type" value="Genomic_DNA"/>
</dbReference>
<comment type="caution">
    <text evidence="1">The sequence shown here is derived from an EMBL/GenBank/DDBJ whole genome shotgun (WGS) entry which is preliminary data.</text>
</comment>
<dbReference type="AlphaFoldDB" id="A0AAV4E6I0"/>
<proteinExistence type="predicted"/>
<reference evidence="1" key="1">
    <citation type="submission" date="2020-07" db="EMBL/GenBank/DDBJ databases">
        <title>Draft genome sequence of Lactobacillus helveticus strain JCM 1062.</title>
        <authorList>
            <person name="Endo A."/>
            <person name="Maeno S."/>
            <person name="Kido Y."/>
        </authorList>
    </citation>
    <scope>NUCLEOTIDE SEQUENCE</scope>
    <source>
        <strain evidence="1">JCM 1062</strain>
    </source>
</reference>
<evidence type="ECO:0000313" key="1">
    <source>
        <dbReference type="EMBL" id="GFP13183.1"/>
    </source>
</evidence>
<protein>
    <submittedName>
        <fullName evidence="1">Uncharacterized protein</fullName>
    </submittedName>
</protein>
<organism evidence="1 2">
    <name type="scientific">Lactobacillus helveticus</name>
    <name type="common">Lactobacillus suntoryeus</name>
    <dbReference type="NCBI Taxonomy" id="1587"/>
    <lineage>
        <taxon>Bacteria</taxon>
        <taxon>Bacillati</taxon>
        <taxon>Bacillota</taxon>
        <taxon>Bacilli</taxon>
        <taxon>Lactobacillales</taxon>
        <taxon>Lactobacillaceae</taxon>
        <taxon>Lactobacillus</taxon>
    </lineage>
</organism>
<dbReference type="Proteomes" id="UP000630086">
    <property type="component" value="Unassembled WGS sequence"/>
</dbReference>